<keyword evidence="1" id="KW-0378">Hydrolase</keyword>
<evidence type="ECO:0000259" key="2">
    <source>
        <dbReference type="Pfam" id="PF12697"/>
    </source>
</evidence>
<dbReference type="SUPFAM" id="SSF53474">
    <property type="entry name" value="alpha/beta-Hydrolases"/>
    <property type="match status" value="1"/>
</dbReference>
<dbReference type="GO" id="GO:0016020">
    <property type="term" value="C:membrane"/>
    <property type="evidence" value="ECO:0007669"/>
    <property type="project" value="TreeGrafter"/>
</dbReference>
<dbReference type="GO" id="GO:0016787">
    <property type="term" value="F:hydrolase activity"/>
    <property type="evidence" value="ECO:0007669"/>
    <property type="project" value="UniProtKB-KW"/>
</dbReference>
<evidence type="ECO:0000313" key="4">
    <source>
        <dbReference type="Proteomes" id="UP000249363"/>
    </source>
</evidence>
<dbReference type="EMBL" id="MIKG01000016">
    <property type="protein sequence ID" value="RAO71595.1"/>
    <property type="molecule type" value="Genomic_DNA"/>
</dbReference>
<dbReference type="OrthoDB" id="294702at2759"/>
<proteinExistence type="predicted"/>
<dbReference type="InterPro" id="IPR000073">
    <property type="entry name" value="AB_hydrolase_1"/>
</dbReference>
<accession>A0A364L702</accession>
<dbReference type="STRING" id="1196081.A0A364L702"/>
<dbReference type="Gene3D" id="3.40.50.1820">
    <property type="entry name" value="alpha/beta hydrolase"/>
    <property type="match status" value="1"/>
</dbReference>
<dbReference type="InterPro" id="IPR050266">
    <property type="entry name" value="AB_hydrolase_sf"/>
</dbReference>
<evidence type="ECO:0000313" key="3">
    <source>
        <dbReference type="EMBL" id="RAO71595.1"/>
    </source>
</evidence>
<dbReference type="PANTHER" id="PTHR43798">
    <property type="entry name" value="MONOACYLGLYCEROL LIPASE"/>
    <property type="match status" value="1"/>
</dbReference>
<sequence length="317" mass="35414">MGSYSTMESRMVNIGTHSLCLYSIGPSPTPDVKKPAVLLMSGLACSNLGWAAVIRLLSPYVHIYSYDRSGYGSSEPTPLPPSAENIALELDLLVQNAGIKQPLILVGHSWGGITAPEYILRVGISRVAGLVLVDTNQERTLEVTDWRDSNIEALSKDIDYYTALGIRKEHKLTTEEFSLLMGELVKPHHIKAADRERIEYPPSLPKLAEKNIMKMNPPLLGNRPLCVVIGRSGRDYQGLYDAGVEKGNGTEEQRKRMRELIETWSEKEEALQREQLVYSTKSKVLIAEQSGHRIELTQPEVIAEAVKWCLEEYIPDN</sequence>
<reference evidence="3 4" key="1">
    <citation type="journal article" date="2017" name="Biotechnol. Biofuels">
        <title>Differential beta-glucosidase expression as a function of carbon source availability in Talaromyces amestolkiae: a genomic and proteomic approach.</title>
        <authorList>
            <person name="de Eugenio L.I."/>
            <person name="Mendez-Liter J.A."/>
            <person name="Nieto-Dominguez M."/>
            <person name="Alonso L."/>
            <person name="Gil-Munoz J."/>
            <person name="Barriuso J."/>
            <person name="Prieto A."/>
            <person name="Martinez M.J."/>
        </authorList>
    </citation>
    <scope>NUCLEOTIDE SEQUENCE [LARGE SCALE GENOMIC DNA]</scope>
    <source>
        <strain evidence="3 4">CIB</strain>
    </source>
</reference>
<organism evidence="3 4">
    <name type="scientific">Talaromyces amestolkiae</name>
    <dbReference type="NCBI Taxonomy" id="1196081"/>
    <lineage>
        <taxon>Eukaryota</taxon>
        <taxon>Fungi</taxon>
        <taxon>Dikarya</taxon>
        <taxon>Ascomycota</taxon>
        <taxon>Pezizomycotina</taxon>
        <taxon>Eurotiomycetes</taxon>
        <taxon>Eurotiomycetidae</taxon>
        <taxon>Eurotiales</taxon>
        <taxon>Trichocomaceae</taxon>
        <taxon>Talaromyces</taxon>
        <taxon>Talaromyces sect. Talaromyces</taxon>
    </lineage>
</organism>
<dbReference type="InterPro" id="IPR029058">
    <property type="entry name" value="AB_hydrolase_fold"/>
</dbReference>
<gene>
    <name evidence="3" type="ORF">BHQ10_007607</name>
</gene>
<name>A0A364L702_TALAM</name>
<dbReference type="AlphaFoldDB" id="A0A364L702"/>
<feature type="domain" description="AB hydrolase-1" evidence="2">
    <location>
        <begin position="37"/>
        <end position="305"/>
    </location>
</feature>
<protein>
    <recommendedName>
        <fullName evidence="2">AB hydrolase-1 domain-containing protein</fullName>
    </recommendedName>
</protein>
<keyword evidence="4" id="KW-1185">Reference proteome</keyword>
<dbReference type="GeneID" id="63796822"/>
<dbReference type="PANTHER" id="PTHR43798:SF31">
    <property type="entry name" value="AB HYDROLASE SUPERFAMILY PROTEIN YCLE"/>
    <property type="match status" value="1"/>
</dbReference>
<dbReference type="Proteomes" id="UP000249363">
    <property type="component" value="Unassembled WGS sequence"/>
</dbReference>
<dbReference type="RefSeq" id="XP_040736110.1">
    <property type="nucleotide sequence ID" value="XM_040880321.1"/>
</dbReference>
<comment type="caution">
    <text evidence="3">The sequence shown here is derived from an EMBL/GenBank/DDBJ whole genome shotgun (WGS) entry which is preliminary data.</text>
</comment>
<dbReference type="Pfam" id="PF12697">
    <property type="entry name" value="Abhydrolase_6"/>
    <property type="match status" value="1"/>
</dbReference>
<evidence type="ECO:0000256" key="1">
    <source>
        <dbReference type="ARBA" id="ARBA00022801"/>
    </source>
</evidence>